<sequence length="110" mass="12281">MDATEMLFIAHARTITQLSKKRQAIAKMQIAKIIMEQELLDIEERSSPQQSRASSVQSSFPSSVTASSTSYASPSYECNLMDDPQNTTQIFTTLQPDSFCRFQFSFGNGV</sequence>
<feature type="compositionally biased region" description="Low complexity" evidence="1">
    <location>
        <begin position="47"/>
        <end position="71"/>
    </location>
</feature>
<comment type="caution">
    <text evidence="2">The sequence shown here is derived from an EMBL/GenBank/DDBJ whole genome shotgun (WGS) entry which is preliminary data.</text>
</comment>
<evidence type="ECO:0000313" key="2">
    <source>
        <dbReference type="EMBL" id="KAJ8934441.1"/>
    </source>
</evidence>
<evidence type="ECO:0000313" key="3">
    <source>
        <dbReference type="Proteomes" id="UP001162162"/>
    </source>
</evidence>
<organism evidence="2 3">
    <name type="scientific">Aromia moschata</name>
    <dbReference type="NCBI Taxonomy" id="1265417"/>
    <lineage>
        <taxon>Eukaryota</taxon>
        <taxon>Metazoa</taxon>
        <taxon>Ecdysozoa</taxon>
        <taxon>Arthropoda</taxon>
        <taxon>Hexapoda</taxon>
        <taxon>Insecta</taxon>
        <taxon>Pterygota</taxon>
        <taxon>Neoptera</taxon>
        <taxon>Endopterygota</taxon>
        <taxon>Coleoptera</taxon>
        <taxon>Polyphaga</taxon>
        <taxon>Cucujiformia</taxon>
        <taxon>Chrysomeloidea</taxon>
        <taxon>Cerambycidae</taxon>
        <taxon>Cerambycinae</taxon>
        <taxon>Callichromatini</taxon>
        <taxon>Aromia</taxon>
    </lineage>
</organism>
<feature type="region of interest" description="Disordered" evidence="1">
    <location>
        <begin position="43"/>
        <end position="71"/>
    </location>
</feature>
<keyword evidence="3" id="KW-1185">Reference proteome</keyword>
<proteinExistence type="predicted"/>
<dbReference type="AlphaFoldDB" id="A0AAV8X6R5"/>
<gene>
    <name evidence="2" type="ORF">NQ318_003836</name>
</gene>
<name>A0AAV8X6R5_9CUCU</name>
<evidence type="ECO:0000256" key="1">
    <source>
        <dbReference type="SAM" id="MobiDB-lite"/>
    </source>
</evidence>
<protein>
    <submittedName>
        <fullName evidence="2">Uncharacterized protein</fullName>
    </submittedName>
</protein>
<accession>A0AAV8X6R5</accession>
<reference evidence="2" key="1">
    <citation type="journal article" date="2023" name="Insect Mol. Biol.">
        <title>Genome sequencing provides insights into the evolution of gene families encoding plant cell wall-degrading enzymes in longhorned beetles.</title>
        <authorList>
            <person name="Shin N.R."/>
            <person name="Okamura Y."/>
            <person name="Kirsch R."/>
            <person name="Pauchet Y."/>
        </authorList>
    </citation>
    <scope>NUCLEOTIDE SEQUENCE</scope>
    <source>
        <strain evidence="2">AMC_N1</strain>
    </source>
</reference>
<dbReference type="EMBL" id="JAPWTK010001041">
    <property type="protein sequence ID" value="KAJ8934441.1"/>
    <property type="molecule type" value="Genomic_DNA"/>
</dbReference>
<dbReference type="Proteomes" id="UP001162162">
    <property type="component" value="Unassembled WGS sequence"/>
</dbReference>